<name>A0ABW1J9Z1_9ACTN</name>
<keyword evidence="1" id="KW-0812">Transmembrane</keyword>
<feature type="transmembrane region" description="Helical" evidence="1">
    <location>
        <begin position="100"/>
        <end position="120"/>
    </location>
</feature>
<sequence length="174" mass="18243">MSISAGVVIQPAAAPRRGWRRLGRVTLIDLGLAVVGGVLLGVAWRLLAPVATAQLIDGGVYLQGHQELEAAQDGWLAIVLGLAGVLVATVQAVRAREPQAVRAVLAVVGLGIAGVIAWQVGQWLGPDSLRHQIDAHTTPLRTPLELHSAGVLLFGPLLFAITRCLAALFSAPRR</sequence>
<keyword evidence="3" id="KW-1185">Reference proteome</keyword>
<evidence type="ECO:0000256" key="1">
    <source>
        <dbReference type="SAM" id="Phobius"/>
    </source>
</evidence>
<comment type="caution">
    <text evidence="2">The sequence shown here is derived from an EMBL/GenBank/DDBJ whole genome shotgun (WGS) entry which is preliminary data.</text>
</comment>
<dbReference type="Proteomes" id="UP001596189">
    <property type="component" value="Unassembled WGS sequence"/>
</dbReference>
<feature type="transmembrane region" description="Helical" evidence="1">
    <location>
        <begin position="149"/>
        <end position="169"/>
    </location>
</feature>
<proteinExistence type="predicted"/>
<feature type="transmembrane region" description="Helical" evidence="1">
    <location>
        <begin position="74"/>
        <end position="93"/>
    </location>
</feature>
<organism evidence="2 3">
    <name type="scientific">Angustibacter luteus</name>
    <dbReference type="NCBI Taxonomy" id="658456"/>
    <lineage>
        <taxon>Bacteria</taxon>
        <taxon>Bacillati</taxon>
        <taxon>Actinomycetota</taxon>
        <taxon>Actinomycetes</taxon>
        <taxon>Kineosporiales</taxon>
        <taxon>Kineosporiaceae</taxon>
    </lineage>
</organism>
<protein>
    <recommendedName>
        <fullName evidence="4">DUF2567 domain-containing protein</fullName>
    </recommendedName>
</protein>
<accession>A0ABW1J9Z1</accession>
<keyword evidence="1" id="KW-0472">Membrane</keyword>
<evidence type="ECO:0008006" key="4">
    <source>
        <dbReference type="Google" id="ProtNLM"/>
    </source>
</evidence>
<evidence type="ECO:0000313" key="3">
    <source>
        <dbReference type="Proteomes" id="UP001596189"/>
    </source>
</evidence>
<dbReference type="RefSeq" id="WP_345716512.1">
    <property type="nucleotide sequence ID" value="NZ_BAABFP010000005.1"/>
</dbReference>
<evidence type="ECO:0000313" key="2">
    <source>
        <dbReference type="EMBL" id="MFC6005628.1"/>
    </source>
</evidence>
<keyword evidence="1" id="KW-1133">Transmembrane helix</keyword>
<reference evidence="3" key="1">
    <citation type="journal article" date="2019" name="Int. J. Syst. Evol. Microbiol.">
        <title>The Global Catalogue of Microorganisms (GCM) 10K type strain sequencing project: providing services to taxonomists for standard genome sequencing and annotation.</title>
        <authorList>
            <consortium name="The Broad Institute Genomics Platform"/>
            <consortium name="The Broad Institute Genome Sequencing Center for Infectious Disease"/>
            <person name="Wu L."/>
            <person name="Ma J."/>
        </authorList>
    </citation>
    <scope>NUCLEOTIDE SEQUENCE [LARGE SCALE GENOMIC DNA]</scope>
    <source>
        <strain evidence="3">KACC 14249</strain>
    </source>
</reference>
<gene>
    <name evidence="2" type="ORF">ACFQDO_00655</name>
</gene>
<feature type="transmembrane region" description="Helical" evidence="1">
    <location>
        <begin position="25"/>
        <end position="47"/>
    </location>
</feature>
<dbReference type="EMBL" id="JBHSRD010000002">
    <property type="protein sequence ID" value="MFC6005628.1"/>
    <property type="molecule type" value="Genomic_DNA"/>
</dbReference>